<evidence type="ECO:0000259" key="5">
    <source>
        <dbReference type="Pfam" id="PF01420"/>
    </source>
</evidence>
<comment type="caution">
    <text evidence="7">The sequence shown here is derived from an EMBL/GenBank/DDBJ whole genome shotgun (WGS) entry which is preliminary data.</text>
</comment>
<protein>
    <submittedName>
        <fullName evidence="7">N-6 DNA methylase</fullName>
    </submittedName>
</protein>
<dbReference type="Pfam" id="PF01420">
    <property type="entry name" value="Methylase_S"/>
    <property type="match status" value="1"/>
</dbReference>
<sequence>MNINIDLALNRLYQRQIITREQLLNEMLRVKLVQKELTEKEKHSNDKEKLFQFMKKTTEDDLGFFPADRDDFIDIYESLKEIDLIDFTLEIFKNDKMGTIISPTHLTEYMKNLVKNINPKKILITDAEKHLSGLKEFIQEFNKPYITLTTELKPMYLLLKLIFSSYENIKIIFESIYSDCLIDEKFDYIYTLPNFGYKVDNIGRCFITKDSDGVAIENMLGHLDENGILDIIMPAKITFAGMEYEKLRSFITNNYNVKSIFILPEGTFRPSTAIKTYLFTFTKHIQDKIEIGTLKSGKDIFLVDNKKQVKKQDFLSHEDWRIELLLSDDDENIKKFKESDLEKVKLKDVAEVFRGKSILKKDTTVGSISVLNISNIENGEINYENMDTVQEEERKIKRYELASDDILLSCRGTAVKSAVFKKQDKIIIASANVIVIRPKEKILGEYIKIFFESPIGMAIIKSFQRGTTIMNINHSDIMEMEIPLLSIEEQKQIIDKYNEELEIYKDAVSTAENRWTNIKNNIYNKLT</sequence>
<dbReference type="InterPro" id="IPR044946">
    <property type="entry name" value="Restrct_endonuc_typeI_TRD_sf"/>
</dbReference>
<dbReference type="Proteomes" id="UP001194098">
    <property type="component" value="Unassembled WGS sequence"/>
</dbReference>
<dbReference type="InterPro" id="IPR000055">
    <property type="entry name" value="Restrct_endonuc_typeI_TRD"/>
</dbReference>
<keyword evidence="4" id="KW-0175">Coiled coil</keyword>
<feature type="domain" description="DNA methylase adenine-specific" evidence="6">
    <location>
        <begin position="133"/>
        <end position="321"/>
    </location>
</feature>
<feature type="coiled-coil region" evidence="4">
    <location>
        <begin position="487"/>
        <end position="514"/>
    </location>
</feature>
<dbReference type="SUPFAM" id="SSF53335">
    <property type="entry name" value="S-adenosyl-L-methionine-dependent methyltransferases"/>
    <property type="match status" value="1"/>
</dbReference>
<keyword evidence="2" id="KW-0680">Restriction system</keyword>
<dbReference type="Gene3D" id="3.90.220.20">
    <property type="entry name" value="DNA methylase specificity domains"/>
    <property type="match status" value="1"/>
</dbReference>
<evidence type="ECO:0000313" key="7">
    <source>
        <dbReference type="EMBL" id="MBC2475012.1"/>
    </source>
</evidence>
<proteinExistence type="inferred from homology"/>
<evidence type="ECO:0000259" key="6">
    <source>
        <dbReference type="Pfam" id="PF02384"/>
    </source>
</evidence>
<organism evidence="7 8">
    <name type="scientific">Clostridium beijerinckii</name>
    <name type="common">Clostridium MP</name>
    <dbReference type="NCBI Taxonomy" id="1520"/>
    <lineage>
        <taxon>Bacteria</taxon>
        <taxon>Bacillati</taxon>
        <taxon>Bacillota</taxon>
        <taxon>Clostridia</taxon>
        <taxon>Eubacteriales</taxon>
        <taxon>Clostridiaceae</taxon>
        <taxon>Clostridium</taxon>
    </lineage>
</organism>
<evidence type="ECO:0000256" key="4">
    <source>
        <dbReference type="SAM" id="Coils"/>
    </source>
</evidence>
<dbReference type="GO" id="GO:0008170">
    <property type="term" value="F:N-methyltransferase activity"/>
    <property type="evidence" value="ECO:0007669"/>
    <property type="project" value="InterPro"/>
</dbReference>
<keyword evidence="7" id="KW-0489">Methyltransferase</keyword>
<accession>A0AAW3W8A6</accession>
<dbReference type="PANTHER" id="PTHR30408">
    <property type="entry name" value="TYPE-1 RESTRICTION ENZYME ECOKI SPECIFICITY PROTEIN"/>
    <property type="match status" value="1"/>
</dbReference>
<reference evidence="7" key="2">
    <citation type="journal article" date="2022" name="Nat. Biotechnol.">
        <title>Carbon-negative production of acetone and isopropanol by gas fermentation at industrial pilot scale.</title>
        <authorList>
            <person name="Liew F.E."/>
            <person name="Nogle R."/>
            <person name="Abdalla T."/>
            <person name="Rasor B.J."/>
            <person name="Canter C."/>
            <person name="Jensen R.O."/>
            <person name="Wang L."/>
            <person name="Strutz J."/>
            <person name="Chirania P."/>
            <person name="De Tissera S."/>
            <person name="Mueller A.P."/>
            <person name="Ruan Z."/>
            <person name="Gao A."/>
            <person name="Tran L."/>
            <person name="Engle N.L."/>
            <person name="Bromley J.C."/>
            <person name="Daniell J."/>
            <person name="Conrado R."/>
            <person name="Tschaplinski T.J."/>
            <person name="Giannone R.J."/>
            <person name="Hettich R.L."/>
            <person name="Karim A.S."/>
            <person name="Simpson S.D."/>
            <person name="Brown S.D."/>
            <person name="Leang C."/>
            <person name="Jewett M.C."/>
            <person name="Kopke M."/>
        </authorList>
    </citation>
    <scope>NUCLEOTIDE SEQUENCE</scope>
    <source>
        <strain evidence="7">DJ015</strain>
    </source>
</reference>
<reference evidence="7" key="1">
    <citation type="submission" date="2020-04" db="EMBL/GenBank/DDBJ databases">
        <authorList>
            <person name="Brown S."/>
        </authorList>
    </citation>
    <scope>NUCLEOTIDE SEQUENCE</scope>
    <source>
        <strain evidence="7">DJ015</strain>
    </source>
</reference>
<dbReference type="GO" id="GO:0009307">
    <property type="term" value="P:DNA restriction-modification system"/>
    <property type="evidence" value="ECO:0007669"/>
    <property type="project" value="UniProtKB-KW"/>
</dbReference>
<dbReference type="Gene3D" id="3.40.50.150">
    <property type="entry name" value="Vaccinia Virus protein VP39"/>
    <property type="match status" value="1"/>
</dbReference>
<evidence type="ECO:0000256" key="1">
    <source>
        <dbReference type="ARBA" id="ARBA00010923"/>
    </source>
</evidence>
<feature type="domain" description="Type I restriction modification DNA specificity" evidence="5">
    <location>
        <begin position="339"/>
        <end position="495"/>
    </location>
</feature>
<dbReference type="RefSeq" id="WP_161223216.1">
    <property type="nucleotide sequence ID" value="NZ_JABAGV010000021.1"/>
</dbReference>
<dbReference type="InterPro" id="IPR003356">
    <property type="entry name" value="DNA_methylase_A-5"/>
</dbReference>
<dbReference type="InterPro" id="IPR029063">
    <property type="entry name" value="SAM-dependent_MTases_sf"/>
</dbReference>
<dbReference type="SUPFAM" id="SSF116734">
    <property type="entry name" value="DNA methylase specificity domain"/>
    <property type="match status" value="1"/>
</dbReference>
<dbReference type="GO" id="GO:0032259">
    <property type="term" value="P:methylation"/>
    <property type="evidence" value="ECO:0007669"/>
    <property type="project" value="UniProtKB-KW"/>
</dbReference>
<name>A0AAW3W8A6_CLOBE</name>
<dbReference type="Pfam" id="PF02384">
    <property type="entry name" value="N6_Mtase"/>
    <property type="match status" value="1"/>
</dbReference>
<dbReference type="AlphaFoldDB" id="A0AAW3W8A6"/>
<evidence type="ECO:0000256" key="2">
    <source>
        <dbReference type="ARBA" id="ARBA00022747"/>
    </source>
</evidence>
<dbReference type="EMBL" id="JABAGV010000021">
    <property type="protein sequence ID" value="MBC2475012.1"/>
    <property type="molecule type" value="Genomic_DNA"/>
</dbReference>
<keyword evidence="7" id="KW-0808">Transferase</keyword>
<gene>
    <name evidence="7" type="ORF">HGI39_09875</name>
</gene>
<evidence type="ECO:0000313" key="8">
    <source>
        <dbReference type="Proteomes" id="UP001194098"/>
    </source>
</evidence>
<comment type="similarity">
    <text evidence="1">Belongs to the type-I restriction system S methylase family.</text>
</comment>
<evidence type="ECO:0000256" key="3">
    <source>
        <dbReference type="ARBA" id="ARBA00023125"/>
    </source>
</evidence>
<dbReference type="GO" id="GO:0003677">
    <property type="term" value="F:DNA binding"/>
    <property type="evidence" value="ECO:0007669"/>
    <property type="project" value="UniProtKB-KW"/>
</dbReference>
<keyword evidence="3" id="KW-0238">DNA-binding</keyword>
<dbReference type="InterPro" id="IPR052021">
    <property type="entry name" value="Type-I_RS_S_subunit"/>
</dbReference>
<dbReference type="PANTHER" id="PTHR30408:SF12">
    <property type="entry name" value="TYPE I RESTRICTION ENZYME MJAVIII SPECIFICITY SUBUNIT"/>
    <property type="match status" value="1"/>
</dbReference>